<evidence type="ECO:0000313" key="2">
    <source>
        <dbReference type="EMBL" id="RSN73996.1"/>
    </source>
</evidence>
<organism evidence="2 3">
    <name type="scientific">Candidatus Methanodesulfokora washburnensis</name>
    <dbReference type="NCBI Taxonomy" id="2478471"/>
    <lineage>
        <taxon>Archaea</taxon>
        <taxon>Thermoproteota</taxon>
        <taxon>Candidatus Korarchaeia</taxon>
        <taxon>Candidatus Korarchaeia incertae sedis</taxon>
        <taxon>Candidatus Methanodesulfokora</taxon>
    </lineage>
</organism>
<comment type="caution">
    <text evidence="2">The sequence shown here is derived from an EMBL/GenBank/DDBJ whole genome shotgun (WGS) entry which is preliminary data.</text>
</comment>
<dbReference type="EMBL" id="RCOS01000104">
    <property type="protein sequence ID" value="RSN73996.1"/>
    <property type="molecule type" value="Genomic_DNA"/>
</dbReference>
<evidence type="ECO:0000259" key="1">
    <source>
        <dbReference type="Pfam" id="PF18810"/>
    </source>
</evidence>
<sequence>MSDISRIVRTHDGLEVILSRRTWKHIMTRHPELKSKIELVLEAISNPDEVYLDKTNARHALKRVDIVSDYLVVIYRVDRKGYIITAYFISSRRKRRRYRWFKKLIHY</sequence>
<accession>A0A3R9PHX6</accession>
<reference evidence="2 3" key="1">
    <citation type="submission" date="2018-10" db="EMBL/GenBank/DDBJ databases">
        <title>Co-occurring genomic capacity for anaerobic methane metabolism and dissimilatory sulfite reduction discovered in the Korarchaeota.</title>
        <authorList>
            <person name="Mckay L.J."/>
            <person name="Dlakic M."/>
            <person name="Fields M.W."/>
            <person name="Delmont T.O."/>
            <person name="Eren A.M."/>
            <person name="Jay Z.J."/>
            <person name="Klingelsmith K.B."/>
            <person name="Rusch D.B."/>
            <person name="Inskeep W.P."/>
        </authorList>
    </citation>
    <scope>NUCLEOTIDE SEQUENCE [LARGE SCALE GENOMIC DNA]</scope>
    <source>
        <strain evidence="2 3">MDKW</strain>
    </source>
</reference>
<proteinExistence type="predicted"/>
<protein>
    <recommendedName>
        <fullName evidence="1">Phage-Barnase-EndoU-ColicinE5/D-RelE like nuclease 2 domain-containing protein</fullName>
    </recommendedName>
</protein>
<dbReference type="Pfam" id="PF18810">
    <property type="entry name" value="PBECR2"/>
    <property type="match status" value="1"/>
</dbReference>
<dbReference type="InterPro" id="IPR041110">
    <property type="entry name" value="PBECR2"/>
</dbReference>
<dbReference type="RefSeq" id="WP_125671676.1">
    <property type="nucleotide sequence ID" value="NZ_RCOS01000104.1"/>
</dbReference>
<feature type="domain" description="Phage-Barnase-EndoU-ColicinE5/D-RelE like nuclease 2" evidence="1">
    <location>
        <begin position="4"/>
        <end position="105"/>
    </location>
</feature>
<evidence type="ECO:0000313" key="3">
    <source>
        <dbReference type="Proteomes" id="UP000277582"/>
    </source>
</evidence>
<gene>
    <name evidence="2" type="ORF">D6D85_09080</name>
</gene>
<dbReference type="AlphaFoldDB" id="A0A3R9PHX6"/>
<name>A0A3R9PHX6_9CREN</name>
<dbReference type="Proteomes" id="UP000277582">
    <property type="component" value="Unassembled WGS sequence"/>
</dbReference>
<keyword evidence="3" id="KW-1185">Reference proteome</keyword>